<protein>
    <recommendedName>
        <fullName evidence="4">TIGR03899 family protein</fullName>
    </recommendedName>
</protein>
<evidence type="ECO:0000313" key="3">
    <source>
        <dbReference type="Proteomes" id="UP000000225"/>
    </source>
</evidence>
<proteinExistence type="predicted"/>
<organism evidence="2 3">
    <name type="scientific">Aeromonas salmonicida (strain A449)</name>
    <dbReference type="NCBI Taxonomy" id="382245"/>
    <lineage>
        <taxon>Bacteria</taxon>
        <taxon>Pseudomonadati</taxon>
        <taxon>Pseudomonadota</taxon>
        <taxon>Gammaproteobacteria</taxon>
        <taxon>Aeromonadales</taxon>
        <taxon>Aeromonadaceae</taxon>
        <taxon>Aeromonas</taxon>
    </lineage>
</organism>
<dbReference type="HOGENOM" id="CLU_080950_0_0_6"/>
<dbReference type="eggNOG" id="ENOG5031NZV">
    <property type="taxonomic scope" value="Bacteria"/>
</dbReference>
<reference evidence="3" key="1">
    <citation type="journal article" date="2008" name="BMC Genomics">
        <title>The genome of Aeromonas salmonicida subsp. salmonicida A449: insights into the evolution of a fish pathogen.</title>
        <authorList>
            <person name="Reith M.E."/>
            <person name="Singh R.K."/>
            <person name="Curtis B."/>
            <person name="Boyd J.M."/>
            <person name="Bouevitch A."/>
            <person name="Kimball J."/>
            <person name="Munholland J."/>
            <person name="Murphy C."/>
            <person name="Sarty D."/>
            <person name="Williams J."/>
            <person name="Nash J.H."/>
            <person name="Johnson S.C."/>
            <person name="Brown L.L."/>
        </authorList>
    </citation>
    <scope>NUCLEOTIDE SEQUENCE [LARGE SCALE GENOMIC DNA]</scope>
    <source>
        <strain evidence="3">A449</strain>
    </source>
</reference>
<gene>
    <name evidence="2" type="ordered locus">ASA_3516</name>
</gene>
<evidence type="ECO:0000256" key="1">
    <source>
        <dbReference type="SAM" id="MobiDB-lite"/>
    </source>
</evidence>
<dbReference type="AlphaFoldDB" id="A4SRG2"/>
<sequence>MPAMPVGVTFKAKPCDHGASMADLPPPKKESAILSSQEQTLRLARSRGIDGMLTRNSDSTFEQRATFRHLADQAARQRNLEAIMVMASRHCEETAAGGEMDSDWLTRFLQLAEDISMVPMQQLWGRIFAIEVATPGRFSIRALTTLKEMTQREAMLFQRVCALSCHYAGSDEQRLLLGLHKGASLLTRAKVTRLGLGKYRLPYNALLQLFELGLLHRGELESGPLPADGVELASGNQHWRLQRKQANITLLYYRLTPVGNELAQLLQESPLEEYLQDLKTVLVQGLQIETMALPPPPEQDPLSPAPTV</sequence>
<dbReference type="Proteomes" id="UP000000225">
    <property type="component" value="Chromosome"/>
</dbReference>
<dbReference type="EMBL" id="CP000644">
    <property type="protein sequence ID" value="ABO91484.1"/>
    <property type="molecule type" value="Genomic_DNA"/>
</dbReference>
<feature type="region of interest" description="Disordered" evidence="1">
    <location>
        <begin position="1"/>
        <end position="27"/>
    </location>
</feature>
<accession>A4SRG2</accession>
<dbReference type="InterPro" id="IPR021254">
    <property type="entry name" value="DUF2806"/>
</dbReference>
<dbReference type="NCBIfam" id="TIGR03899">
    <property type="entry name" value="TIGR03899 family protein"/>
    <property type="match status" value="1"/>
</dbReference>
<name>A4SRG2_AERS4</name>
<evidence type="ECO:0000313" key="2">
    <source>
        <dbReference type="EMBL" id="ABO91484.1"/>
    </source>
</evidence>
<dbReference type="KEGG" id="asa:ASA_3516"/>
<dbReference type="STRING" id="29491.GCA_000820065_02061"/>
<dbReference type="Pfam" id="PF10987">
    <property type="entry name" value="DUF2806"/>
    <property type="match status" value="1"/>
</dbReference>
<evidence type="ECO:0008006" key="4">
    <source>
        <dbReference type="Google" id="ProtNLM"/>
    </source>
</evidence>